<organism evidence="14 15">
    <name type="scientific">Novipirellula herctigrandis</name>
    <dbReference type="NCBI Taxonomy" id="2527986"/>
    <lineage>
        <taxon>Bacteria</taxon>
        <taxon>Pseudomonadati</taxon>
        <taxon>Planctomycetota</taxon>
        <taxon>Planctomycetia</taxon>
        <taxon>Pirellulales</taxon>
        <taxon>Pirellulaceae</taxon>
        <taxon>Novipirellula</taxon>
    </lineage>
</organism>
<evidence type="ECO:0000256" key="10">
    <source>
        <dbReference type="ARBA" id="ARBA00022958"/>
    </source>
</evidence>
<comment type="pathway">
    <text evidence="12">Carbohydrate metabolism; D-ribose degradation; D-ribose 5-phosphate from beta-D-ribopyranose: step 2/2.</text>
</comment>
<dbReference type="CDD" id="cd01174">
    <property type="entry name" value="ribokinase"/>
    <property type="match status" value="1"/>
</dbReference>
<evidence type="ECO:0000256" key="9">
    <source>
        <dbReference type="ARBA" id="ARBA00022842"/>
    </source>
</evidence>
<feature type="binding site" evidence="12">
    <location>
        <begin position="39"/>
        <end position="43"/>
    </location>
    <ligand>
        <name>substrate</name>
    </ligand>
</feature>
<evidence type="ECO:0000256" key="8">
    <source>
        <dbReference type="ARBA" id="ARBA00022840"/>
    </source>
</evidence>
<dbReference type="PRINTS" id="PR00990">
    <property type="entry name" value="RIBOKINASE"/>
</dbReference>
<accession>A0A5C5ZD39</accession>
<keyword evidence="6 12" id="KW-0547">Nucleotide-binding</keyword>
<keyword evidence="7 12" id="KW-0418">Kinase</keyword>
<feature type="binding site" evidence="12">
    <location>
        <position position="184"/>
    </location>
    <ligand>
        <name>ATP</name>
        <dbReference type="ChEBI" id="CHEBI:30616"/>
    </ligand>
</feature>
<name>A0A5C5ZD39_9BACT</name>
<feature type="binding site" evidence="12">
    <location>
        <begin position="220"/>
        <end position="225"/>
    </location>
    <ligand>
        <name>ATP</name>
        <dbReference type="ChEBI" id="CHEBI:30616"/>
    </ligand>
</feature>
<dbReference type="GO" id="GO:0019303">
    <property type="term" value="P:D-ribose catabolic process"/>
    <property type="evidence" value="ECO:0007669"/>
    <property type="project" value="UniProtKB-UniRule"/>
</dbReference>
<keyword evidence="11 12" id="KW-0119">Carbohydrate metabolism</keyword>
<comment type="activity regulation">
    <text evidence="12">Activated by a monovalent cation that binds near, but not in, the active site. The most likely occupant of the site in vivo is potassium. Ion binding induces a conformational change that may alter substrate affinity.</text>
</comment>
<protein>
    <recommendedName>
        <fullName evidence="3 12">Ribokinase</fullName>
        <shortName evidence="12">RK</shortName>
        <ecNumber evidence="2 12">2.7.1.15</ecNumber>
    </recommendedName>
</protein>
<dbReference type="PANTHER" id="PTHR10584:SF166">
    <property type="entry name" value="RIBOKINASE"/>
    <property type="match status" value="1"/>
</dbReference>
<keyword evidence="4 12" id="KW-0808">Transferase</keyword>
<dbReference type="RefSeq" id="WP_146402925.1">
    <property type="nucleotide sequence ID" value="NZ_SJPJ01000001.1"/>
</dbReference>
<evidence type="ECO:0000259" key="13">
    <source>
        <dbReference type="Pfam" id="PF00294"/>
    </source>
</evidence>
<comment type="caution">
    <text evidence="14">The sequence shown here is derived from an EMBL/GenBank/DDBJ whole genome shotgun (WGS) entry which is preliminary data.</text>
</comment>
<feature type="binding site" evidence="12">
    <location>
        <position position="246"/>
    </location>
    <ligand>
        <name>K(+)</name>
        <dbReference type="ChEBI" id="CHEBI:29103"/>
    </ligand>
</feature>
<feature type="binding site" evidence="12">
    <location>
        <position position="291"/>
    </location>
    <ligand>
        <name>K(+)</name>
        <dbReference type="ChEBI" id="CHEBI:29103"/>
    </ligand>
</feature>
<comment type="cofactor">
    <cofactor evidence="12">
        <name>Mg(2+)</name>
        <dbReference type="ChEBI" id="CHEBI:18420"/>
    </cofactor>
    <text evidence="12">Requires a divalent cation, most likely magnesium in vivo, as an electrophilic catalyst to aid phosphoryl group transfer. It is the chelate of the metal and the nucleotide that is the actual substrate.</text>
</comment>
<feature type="active site" description="Proton acceptor" evidence="12">
    <location>
        <position position="252"/>
    </location>
</feature>
<comment type="similarity">
    <text evidence="12">Belongs to the carbohydrate kinase PfkB family. Ribokinase subfamily.</text>
</comment>
<dbReference type="InterPro" id="IPR029056">
    <property type="entry name" value="Ribokinase-like"/>
</dbReference>
<keyword evidence="15" id="KW-1185">Reference proteome</keyword>
<dbReference type="GO" id="GO:0005829">
    <property type="term" value="C:cytosol"/>
    <property type="evidence" value="ECO:0007669"/>
    <property type="project" value="TreeGrafter"/>
</dbReference>
<feature type="binding site" evidence="12">
    <location>
        <position position="285"/>
    </location>
    <ligand>
        <name>K(+)</name>
        <dbReference type="ChEBI" id="CHEBI:29103"/>
    </ligand>
</feature>
<feature type="binding site" evidence="12">
    <location>
        <begin position="251"/>
        <end position="252"/>
    </location>
    <ligand>
        <name>ATP</name>
        <dbReference type="ChEBI" id="CHEBI:30616"/>
    </ligand>
</feature>
<sequence length="302" mass="30810">MPRIVVCGSINMDLVVRCTVLPARGETIIANQSSEICGGKGANQAIAAAKVGGDVSFIGRVGDDVFSSRLVENLNQHRIDCTHVTTTVGSSSGVAVVAVEQSGENSIMVVPGANGRVTRTDVEAAAATIQTSDVLLLQLEIPSDAVVTALQIAKHAGVRVILDPAPAPKVFPNEFFEADALVPNQSEAAAILGIPVETVADGMAAVEQLALRGVAFPVITMGSQGAVFGDGETIRSIEPFGVTAVDTTAAGDAFAGALAVAWAEGQTLADSMRMACASGAIASTRLGAQPSMPTRAEVNAFL</sequence>
<evidence type="ECO:0000313" key="15">
    <source>
        <dbReference type="Proteomes" id="UP000315010"/>
    </source>
</evidence>
<dbReference type="OrthoDB" id="9775849at2"/>
<dbReference type="InterPro" id="IPR011611">
    <property type="entry name" value="PfkB_dom"/>
</dbReference>
<evidence type="ECO:0000256" key="11">
    <source>
        <dbReference type="ARBA" id="ARBA00023277"/>
    </source>
</evidence>
<evidence type="ECO:0000256" key="3">
    <source>
        <dbReference type="ARBA" id="ARBA00016943"/>
    </source>
</evidence>
<keyword evidence="8 12" id="KW-0067">ATP-binding</keyword>
<evidence type="ECO:0000256" key="1">
    <source>
        <dbReference type="ARBA" id="ARBA00005380"/>
    </source>
</evidence>
<dbReference type="EC" id="2.7.1.15" evidence="2 12"/>
<dbReference type="UniPathway" id="UPA00916">
    <property type="reaction ID" value="UER00889"/>
</dbReference>
<dbReference type="HAMAP" id="MF_01987">
    <property type="entry name" value="Ribokinase"/>
    <property type="match status" value="1"/>
</dbReference>
<proteinExistence type="inferred from homology"/>
<evidence type="ECO:0000256" key="12">
    <source>
        <dbReference type="HAMAP-Rule" id="MF_01987"/>
    </source>
</evidence>
<feature type="binding site" evidence="12">
    <location>
        <position position="140"/>
    </location>
    <ligand>
        <name>substrate</name>
    </ligand>
</feature>
<evidence type="ECO:0000256" key="5">
    <source>
        <dbReference type="ARBA" id="ARBA00022723"/>
    </source>
</evidence>
<reference evidence="14 15" key="1">
    <citation type="submission" date="2019-02" db="EMBL/GenBank/DDBJ databases">
        <title>Deep-cultivation of Planctomycetes and their phenomic and genomic characterization uncovers novel biology.</title>
        <authorList>
            <person name="Wiegand S."/>
            <person name="Jogler M."/>
            <person name="Boedeker C."/>
            <person name="Pinto D."/>
            <person name="Vollmers J."/>
            <person name="Rivas-Marin E."/>
            <person name="Kohn T."/>
            <person name="Peeters S.H."/>
            <person name="Heuer A."/>
            <person name="Rast P."/>
            <person name="Oberbeckmann S."/>
            <person name="Bunk B."/>
            <person name="Jeske O."/>
            <person name="Meyerdierks A."/>
            <person name="Storesund J.E."/>
            <person name="Kallscheuer N."/>
            <person name="Luecker S."/>
            <person name="Lage O.M."/>
            <person name="Pohl T."/>
            <person name="Merkel B.J."/>
            <person name="Hornburger P."/>
            <person name="Mueller R.-W."/>
            <person name="Bruemmer F."/>
            <person name="Labrenz M."/>
            <person name="Spormann A.M."/>
            <person name="Op Den Camp H."/>
            <person name="Overmann J."/>
            <person name="Amann R."/>
            <person name="Jetten M.S.M."/>
            <person name="Mascher T."/>
            <person name="Medema M.H."/>
            <person name="Devos D.P."/>
            <person name="Kaster A.-K."/>
            <person name="Ovreas L."/>
            <person name="Rohde M."/>
            <person name="Galperin M.Y."/>
            <person name="Jogler C."/>
        </authorList>
    </citation>
    <scope>NUCLEOTIDE SEQUENCE [LARGE SCALE GENOMIC DNA]</scope>
    <source>
        <strain evidence="14 15">CA13</strain>
    </source>
</reference>
<keyword evidence="5 12" id="KW-0479">Metal-binding</keyword>
<keyword evidence="9 12" id="KW-0460">Magnesium</keyword>
<dbReference type="Proteomes" id="UP000315010">
    <property type="component" value="Unassembled WGS sequence"/>
</dbReference>
<dbReference type="GO" id="GO:0005524">
    <property type="term" value="F:ATP binding"/>
    <property type="evidence" value="ECO:0007669"/>
    <property type="project" value="UniProtKB-UniRule"/>
</dbReference>
<dbReference type="EMBL" id="SJPJ01000001">
    <property type="protein sequence ID" value="TWT84977.1"/>
    <property type="molecule type" value="Genomic_DNA"/>
</dbReference>
<comment type="similarity">
    <text evidence="1">Belongs to the carbohydrate kinase pfkB family.</text>
</comment>
<dbReference type="PANTHER" id="PTHR10584">
    <property type="entry name" value="SUGAR KINASE"/>
    <property type="match status" value="1"/>
</dbReference>
<feature type="binding site" evidence="12">
    <location>
        <position position="252"/>
    </location>
    <ligand>
        <name>substrate</name>
    </ligand>
</feature>
<dbReference type="InterPro" id="IPR011877">
    <property type="entry name" value="Ribokinase"/>
</dbReference>
<feature type="binding site" evidence="12">
    <location>
        <position position="282"/>
    </location>
    <ligand>
        <name>K(+)</name>
        <dbReference type="ChEBI" id="CHEBI:29103"/>
    </ligand>
</feature>
<dbReference type="InterPro" id="IPR002139">
    <property type="entry name" value="Ribo/fructo_kinase"/>
</dbReference>
<dbReference type="InterPro" id="IPR002173">
    <property type="entry name" value="Carboh/pur_kinase_PfkB_CS"/>
</dbReference>
<dbReference type="GO" id="GO:0046872">
    <property type="term" value="F:metal ion binding"/>
    <property type="evidence" value="ECO:0007669"/>
    <property type="project" value="UniProtKB-KW"/>
</dbReference>
<comment type="caution">
    <text evidence="12">Lacks conserved residue(s) required for the propagation of feature annotation.</text>
</comment>
<feature type="binding site" evidence="12">
    <location>
        <position position="248"/>
    </location>
    <ligand>
        <name>K(+)</name>
        <dbReference type="ChEBI" id="CHEBI:29103"/>
    </ligand>
</feature>
<comment type="subunit">
    <text evidence="12">Homodimer.</text>
</comment>
<feature type="binding site" evidence="12">
    <location>
        <begin position="11"/>
        <end position="13"/>
    </location>
    <ligand>
        <name>substrate</name>
    </ligand>
</feature>
<comment type="subcellular location">
    <subcellularLocation>
        <location evidence="12">Cytoplasm</location>
    </subcellularLocation>
</comment>
<dbReference type="Pfam" id="PF00294">
    <property type="entry name" value="PfkB"/>
    <property type="match status" value="1"/>
</dbReference>
<dbReference type="AlphaFoldDB" id="A0A5C5ZD39"/>
<keyword evidence="10 12" id="KW-0630">Potassium</keyword>
<dbReference type="NCBIfam" id="TIGR02152">
    <property type="entry name" value="D_ribokin_bact"/>
    <property type="match status" value="1"/>
</dbReference>
<comment type="function">
    <text evidence="12">Catalyzes the phosphorylation of ribose at O-5 in a reaction requiring ATP and magnesium. The resulting D-ribose-5-phosphate can then be used either for sythesis of nucleotides, histidine, and tryptophan, or as a component of the pentose phosphate pathway.</text>
</comment>
<gene>
    <name evidence="12 14" type="primary">rbsK</name>
    <name evidence="14" type="ORF">CA13_64590</name>
</gene>
<evidence type="ECO:0000256" key="6">
    <source>
        <dbReference type="ARBA" id="ARBA00022741"/>
    </source>
</evidence>
<dbReference type="Gene3D" id="3.40.1190.20">
    <property type="match status" value="1"/>
</dbReference>
<evidence type="ECO:0000313" key="14">
    <source>
        <dbReference type="EMBL" id="TWT84977.1"/>
    </source>
</evidence>
<evidence type="ECO:0000256" key="2">
    <source>
        <dbReference type="ARBA" id="ARBA00012035"/>
    </source>
</evidence>
<feature type="binding site" evidence="12">
    <location>
        <position position="287"/>
    </location>
    <ligand>
        <name>K(+)</name>
        <dbReference type="ChEBI" id="CHEBI:29103"/>
    </ligand>
</feature>
<evidence type="ECO:0000256" key="7">
    <source>
        <dbReference type="ARBA" id="ARBA00022777"/>
    </source>
</evidence>
<dbReference type="SUPFAM" id="SSF53613">
    <property type="entry name" value="Ribokinase-like"/>
    <property type="match status" value="1"/>
</dbReference>
<comment type="catalytic activity">
    <reaction evidence="12">
        <text>D-ribose + ATP = D-ribose 5-phosphate + ADP + H(+)</text>
        <dbReference type="Rhea" id="RHEA:13697"/>
        <dbReference type="ChEBI" id="CHEBI:15378"/>
        <dbReference type="ChEBI" id="CHEBI:30616"/>
        <dbReference type="ChEBI" id="CHEBI:47013"/>
        <dbReference type="ChEBI" id="CHEBI:78346"/>
        <dbReference type="ChEBI" id="CHEBI:456216"/>
        <dbReference type="EC" id="2.7.1.15"/>
    </reaction>
</comment>
<evidence type="ECO:0000256" key="4">
    <source>
        <dbReference type="ARBA" id="ARBA00022679"/>
    </source>
</evidence>
<dbReference type="PROSITE" id="PS00584">
    <property type="entry name" value="PFKB_KINASES_2"/>
    <property type="match status" value="1"/>
</dbReference>
<dbReference type="GO" id="GO:0004747">
    <property type="term" value="F:ribokinase activity"/>
    <property type="evidence" value="ECO:0007669"/>
    <property type="project" value="UniProtKB-UniRule"/>
</dbReference>
<feature type="domain" description="Carbohydrate kinase PfkB" evidence="13">
    <location>
        <begin position="1"/>
        <end position="295"/>
    </location>
</feature>
<keyword evidence="12" id="KW-0963">Cytoplasm</keyword>